<evidence type="ECO:0008006" key="11">
    <source>
        <dbReference type="Google" id="ProtNLM"/>
    </source>
</evidence>
<organism evidence="9 10">
    <name type="scientific">Paraeggerthella hongkongensis</name>
    <dbReference type="NCBI Taxonomy" id="230658"/>
    <lineage>
        <taxon>Bacteria</taxon>
        <taxon>Bacillati</taxon>
        <taxon>Actinomycetota</taxon>
        <taxon>Coriobacteriia</taxon>
        <taxon>Eggerthellales</taxon>
        <taxon>Eggerthellaceae</taxon>
        <taxon>Paraeggerthella</taxon>
    </lineage>
</organism>
<dbReference type="PANTHER" id="PTHR37937:SF1">
    <property type="entry name" value="CONJUGATIVE TRANSFER: DNA TRANSPORT"/>
    <property type="match status" value="1"/>
</dbReference>
<evidence type="ECO:0000313" key="9">
    <source>
        <dbReference type="EMBL" id="RNL43210.1"/>
    </source>
</evidence>
<name>A0A3N0B7K3_9ACTN</name>
<dbReference type="GO" id="GO:0005886">
    <property type="term" value="C:plasma membrane"/>
    <property type="evidence" value="ECO:0007669"/>
    <property type="project" value="UniProtKB-SubCell"/>
</dbReference>
<evidence type="ECO:0000313" key="10">
    <source>
        <dbReference type="Proteomes" id="UP000278632"/>
    </source>
</evidence>
<dbReference type="CDD" id="cd01127">
    <property type="entry name" value="TrwB_TraG_TraD_VirD4"/>
    <property type="match status" value="1"/>
</dbReference>
<gene>
    <name evidence="9" type="ORF">DMP08_07715</name>
</gene>
<evidence type="ECO:0000256" key="3">
    <source>
        <dbReference type="ARBA" id="ARBA00022475"/>
    </source>
</evidence>
<evidence type="ECO:0000256" key="6">
    <source>
        <dbReference type="ARBA" id="ARBA00023136"/>
    </source>
</evidence>
<feature type="region of interest" description="Disordered" evidence="7">
    <location>
        <begin position="507"/>
        <end position="530"/>
    </location>
</feature>
<feature type="transmembrane region" description="Helical" evidence="8">
    <location>
        <begin position="21"/>
        <end position="44"/>
    </location>
</feature>
<comment type="subcellular location">
    <subcellularLocation>
        <location evidence="1">Cell membrane</location>
        <topology evidence="1">Multi-pass membrane protein</topology>
    </subcellularLocation>
</comment>
<evidence type="ECO:0000256" key="7">
    <source>
        <dbReference type="SAM" id="MobiDB-lite"/>
    </source>
</evidence>
<comment type="caution">
    <text evidence="9">The sequence shown here is derived from an EMBL/GenBank/DDBJ whole genome shotgun (WGS) entry which is preliminary data.</text>
</comment>
<dbReference type="Proteomes" id="UP000278632">
    <property type="component" value="Unassembled WGS sequence"/>
</dbReference>
<keyword evidence="3" id="KW-1003">Cell membrane</keyword>
<proteinExistence type="inferred from homology"/>
<dbReference type="PANTHER" id="PTHR37937">
    <property type="entry name" value="CONJUGATIVE TRANSFER: DNA TRANSPORT"/>
    <property type="match status" value="1"/>
</dbReference>
<sequence>MLRSSALRRRLAAGMNKFQKLAIDAVLVLALAVALAPFGVPVLVSLSARQLPTIPVVEAFFKGGDPLGAYLGSLAVLFSSFSNLGALLAWVLVSSCMLALALLYNRAKHPPREIDGGILGKQQAITSKAKIASMNCAWNGEGKPAEGVALGTIHGKSLIIPCIHAAICAPSGAGKTRGSVYPTIDALTFAKNNNLLVTDPSLEIFITTNTCLRSRGYNVALLDLENPRQGFRFNPLKLISDLYASGDEPSAEARARETGAVLFPSQGNENDIFVNAAGGVFSATAYVVSTHEDIPDAQRHIWSVVKTILEGTVSGAAVIKDWLRSFGADSPALTMAATFLSSEGKLESSILASLHDGLQPYTSINMRWLLSASEIDIDAISKTQSAVFIHTLGPGSPTNRIAALFFAQHWAETQHLGKRRNLRPCWVIGDEWHSVPRFDLVHAIENARKYSLHYVMYTQSFSGYDQYKTSKEDGKDAILANCDAKALYRAGSDLDARYFETLGGHKTVNTRNTGQSKGGTGSTSSNEGFSEHEVPVWPVGDILERNPFKDGVLVVRSASSGNPAGKFEIPMCEVSKTFTAKHFGTLGSKEFERAVISKSLDQIEAEASKKSIEVTAWTPDFNASKTDEMRIEEVAEDEFAAWDE</sequence>
<keyword evidence="4 8" id="KW-0812">Transmembrane</keyword>
<dbReference type="Pfam" id="PF02534">
    <property type="entry name" value="T4SS-DNA_transf"/>
    <property type="match status" value="1"/>
</dbReference>
<evidence type="ECO:0000256" key="5">
    <source>
        <dbReference type="ARBA" id="ARBA00022989"/>
    </source>
</evidence>
<keyword evidence="5 8" id="KW-1133">Transmembrane helix</keyword>
<dbReference type="AlphaFoldDB" id="A0A3N0B7K3"/>
<dbReference type="SUPFAM" id="SSF52540">
    <property type="entry name" value="P-loop containing nucleoside triphosphate hydrolases"/>
    <property type="match status" value="1"/>
</dbReference>
<evidence type="ECO:0000256" key="1">
    <source>
        <dbReference type="ARBA" id="ARBA00004651"/>
    </source>
</evidence>
<keyword evidence="6 8" id="KW-0472">Membrane</keyword>
<dbReference type="Gene3D" id="3.40.50.300">
    <property type="entry name" value="P-loop containing nucleotide triphosphate hydrolases"/>
    <property type="match status" value="1"/>
</dbReference>
<protein>
    <recommendedName>
        <fullName evidence="11">Conjugal transfer protein TraG</fullName>
    </recommendedName>
</protein>
<evidence type="ECO:0000256" key="4">
    <source>
        <dbReference type="ARBA" id="ARBA00022692"/>
    </source>
</evidence>
<evidence type="ECO:0000256" key="8">
    <source>
        <dbReference type="SAM" id="Phobius"/>
    </source>
</evidence>
<comment type="similarity">
    <text evidence="2">Belongs to the VirD4/TraG family.</text>
</comment>
<keyword evidence="10" id="KW-1185">Reference proteome</keyword>
<accession>A0A3N0B7K3</accession>
<evidence type="ECO:0000256" key="2">
    <source>
        <dbReference type="ARBA" id="ARBA00008806"/>
    </source>
</evidence>
<dbReference type="InterPro" id="IPR003688">
    <property type="entry name" value="TraG/VirD4"/>
</dbReference>
<dbReference type="EMBL" id="QICD01000013">
    <property type="protein sequence ID" value="RNL43210.1"/>
    <property type="molecule type" value="Genomic_DNA"/>
</dbReference>
<reference evidence="10" key="1">
    <citation type="submission" date="2018-05" db="EMBL/GenBank/DDBJ databases">
        <title>Genome Sequencing of selected type strains of the family Eggerthellaceae.</title>
        <authorList>
            <person name="Danylec N."/>
            <person name="Stoll D.A."/>
            <person name="Doetsch A."/>
            <person name="Huch M."/>
        </authorList>
    </citation>
    <scope>NUCLEOTIDE SEQUENCE [LARGE SCALE GENOMIC DNA]</scope>
    <source>
        <strain evidence="10">DSM 16106</strain>
    </source>
</reference>
<dbReference type="InterPro" id="IPR027417">
    <property type="entry name" value="P-loop_NTPase"/>
</dbReference>
<dbReference type="InterPro" id="IPR051539">
    <property type="entry name" value="T4SS-coupling_protein"/>
</dbReference>